<name>A0A9P6CKD8_9AGAR</name>
<evidence type="ECO:0000313" key="4">
    <source>
        <dbReference type="Proteomes" id="UP000807353"/>
    </source>
</evidence>
<protein>
    <submittedName>
        <fullName evidence="3">SGNH hydrolase-type esterase domain-containing protein</fullName>
    </submittedName>
</protein>
<dbReference type="PANTHER" id="PTHR43695">
    <property type="entry name" value="PUTATIVE (AFU_ORTHOLOGUE AFUA_2G17250)-RELATED"/>
    <property type="match status" value="1"/>
</dbReference>
<evidence type="ECO:0000256" key="1">
    <source>
        <dbReference type="ARBA" id="ARBA00008668"/>
    </source>
</evidence>
<dbReference type="GO" id="GO:0016788">
    <property type="term" value="F:hydrolase activity, acting on ester bonds"/>
    <property type="evidence" value="ECO:0007669"/>
    <property type="project" value="InterPro"/>
</dbReference>
<dbReference type="SUPFAM" id="SSF52266">
    <property type="entry name" value="SGNH hydrolase"/>
    <property type="match status" value="1"/>
</dbReference>
<sequence length="345" mass="36523">MKKFEVASKFLELTEWSGPRSRHDNDDRVNVVLYLSPRLAHPTWDRITSKASRHKYSLFPLPKLLRGGPVSLCNITGFTPGSSSVPQRSTPTMIVILAFSFLLISGAASQTLHLIGDSTMALGGGGSGTQGWGVPVAQYFSIPVVNHAVGGESARSYSNEGKFTSAINAAKSGDFVVIEFGHNDGSAGAVDNGKQDAVGDGYNITSTVTAANGTQILIHSFAYYIENAVASFLAKGVTPIISSVTPDNIWSGTTIASGGRFVTYAQSIGTRRNIAYVDHFAYVAQAYDKLGQTQTTTFYPNDHLHTNPAGALVVSQAFVRGLLCGTSALRSKVNAAGQVVPNGCI</sequence>
<keyword evidence="4" id="KW-1185">Reference proteome</keyword>
<keyword evidence="2 3" id="KW-0378">Hydrolase</keyword>
<dbReference type="InterPro" id="IPR037459">
    <property type="entry name" value="RhgT-like"/>
</dbReference>
<dbReference type="EMBL" id="MU150229">
    <property type="protein sequence ID" value="KAF9469866.1"/>
    <property type="molecule type" value="Genomic_DNA"/>
</dbReference>
<dbReference type="InterPro" id="IPR036514">
    <property type="entry name" value="SGNH_hydro_sf"/>
</dbReference>
<gene>
    <name evidence="3" type="ORF">BDZ94DRAFT_36857</name>
</gene>
<organism evidence="3 4">
    <name type="scientific">Collybia nuda</name>
    <dbReference type="NCBI Taxonomy" id="64659"/>
    <lineage>
        <taxon>Eukaryota</taxon>
        <taxon>Fungi</taxon>
        <taxon>Dikarya</taxon>
        <taxon>Basidiomycota</taxon>
        <taxon>Agaricomycotina</taxon>
        <taxon>Agaricomycetes</taxon>
        <taxon>Agaricomycetidae</taxon>
        <taxon>Agaricales</taxon>
        <taxon>Tricholomatineae</taxon>
        <taxon>Clitocybaceae</taxon>
        <taxon>Collybia</taxon>
    </lineage>
</organism>
<dbReference type="Gene3D" id="3.40.50.1110">
    <property type="entry name" value="SGNH hydrolase"/>
    <property type="match status" value="1"/>
</dbReference>
<dbReference type="Proteomes" id="UP000807353">
    <property type="component" value="Unassembled WGS sequence"/>
</dbReference>
<dbReference type="OrthoDB" id="2141316at2759"/>
<proteinExistence type="inferred from homology"/>
<dbReference type="AlphaFoldDB" id="A0A9P6CKD8"/>
<comment type="caution">
    <text evidence="3">The sequence shown here is derived from an EMBL/GenBank/DDBJ whole genome shotgun (WGS) entry which is preliminary data.</text>
</comment>
<evidence type="ECO:0000313" key="3">
    <source>
        <dbReference type="EMBL" id="KAF9469866.1"/>
    </source>
</evidence>
<accession>A0A9P6CKD8</accession>
<comment type="similarity">
    <text evidence="1">Belongs to the 'GDSL' lipolytic enzyme family.</text>
</comment>
<evidence type="ECO:0000256" key="2">
    <source>
        <dbReference type="ARBA" id="ARBA00022801"/>
    </source>
</evidence>
<dbReference type="Pfam" id="PF00657">
    <property type="entry name" value="Lipase_GDSL"/>
    <property type="match status" value="1"/>
</dbReference>
<reference evidence="3" key="1">
    <citation type="submission" date="2020-11" db="EMBL/GenBank/DDBJ databases">
        <authorList>
            <consortium name="DOE Joint Genome Institute"/>
            <person name="Ahrendt S."/>
            <person name="Riley R."/>
            <person name="Andreopoulos W."/>
            <person name="Labutti K."/>
            <person name="Pangilinan J."/>
            <person name="Ruiz-Duenas F.J."/>
            <person name="Barrasa J.M."/>
            <person name="Sanchez-Garcia M."/>
            <person name="Camarero S."/>
            <person name="Miyauchi S."/>
            <person name="Serrano A."/>
            <person name="Linde D."/>
            <person name="Babiker R."/>
            <person name="Drula E."/>
            <person name="Ayuso-Fernandez I."/>
            <person name="Pacheco R."/>
            <person name="Padilla G."/>
            <person name="Ferreira P."/>
            <person name="Barriuso J."/>
            <person name="Kellner H."/>
            <person name="Castanera R."/>
            <person name="Alfaro M."/>
            <person name="Ramirez L."/>
            <person name="Pisabarro A.G."/>
            <person name="Kuo A."/>
            <person name="Tritt A."/>
            <person name="Lipzen A."/>
            <person name="He G."/>
            <person name="Yan M."/>
            <person name="Ng V."/>
            <person name="Cullen D."/>
            <person name="Martin F."/>
            <person name="Rosso M.-N."/>
            <person name="Henrissat B."/>
            <person name="Hibbett D."/>
            <person name="Martinez A.T."/>
            <person name="Grigoriev I.V."/>
        </authorList>
    </citation>
    <scope>NUCLEOTIDE SEQUENCE</scope>
    <source>
        <strain evidence="3">CBS 247.69</strain>
    </source>
</reference>
<dbReference type="PANTHER" id="PTHR43695:SF1">
    <property type="entry name" value="RHAMNOGALACTURONAN ACETYLESTERASE"/>
    <property type="match status" value="1"/>
</dbReference>
<dbReference type="InterPro" id="IPR001087">
    <property type="entry name" value="GDSL"/>
</dbReference>